<comment type="cofactor">
    <cofactor evidence="1">
        <name>Mg(2+)</name>
        <dbReference type="ChEBI" id="CHEBI:18420"/>
    </cofactor>
</comment>
<dbReference type="EMBL" id="JAZGQK010000017">
    <property type="protein sequence ID" value="MEE6260833.1"/>
    <property type="molecule type" value="Genomic_DNA"/>
</dbReference>
<keyword evidence="3" id="KW-0479">Metal-binding</keyword>
<dbReference type="NCBIfam" id="NF001299">
    <property type="entry name" value="PRK00241.1"/>
    <property type="match status" value="1"/>
</dbReference>
<dbReference type="GO" id="GO:0016787">
    <property type="term" value="F:hydrolase activity"/>
    <property type="evidence" value="ECO:0007669"/>
    <property type="project" value="UniProtKB-KW"/>
</dbReference>
<evidence type="ECO:0000259" key="7">
    <source>
        <dbReference type="PROSITE" id="PS51462"/>
    </source>
</evidence>
<gene>
    <name evidence="8" type="primary">nudC</name>
    <name evidence="8" type="ORF">V1633_20310</name>
</gene>
<evidence type="ECO:0000256" key="5">
    <source>
        <dbReference type="ARBA" id="ARBA00022842"/>
    </source>
</evidence>
<sequence>MNGHPAVNGAPPALVAYAGGGLDRAARLRRDPERLQAALTGGQTEIIPLWRDRCLVAAGTVIRLGGRDGPWLPATAAEGPVFLGVDGTRPVFAVDLSGLSETEALRAVGADRTVDVRELVQRLEPAEAALLAYARGLCYWHRHQRFCATCGQPTRSTDGGAARECPGCRRQMFPQISPAVIMLVEAPGSPARCLLGRHAGADRDSFALLAGFLEVGESLEDAVRREAFEEAGVVVESVRYFASQPWPFPAGLMVGFFARASSEVTEVDGEELLETRWFSRAELRARRAARGRLGNPDSIDRLLLEAWLDAEPEPKTEPES</sequence>
<comment type="caution">
    <text evidence="8">The sequence shown here is derived from an EMBL/GenBank/DDBJ whole genome shotgun (WGS) entry which is preliminary data.</text>
</comment>
<evidence type="ECO:0000256" key="3">
    <source>
        <dbReference type="ARBA" id="ARBA00022723"/>
    </source>
</evidence>
<dbReference type="Pfam" id="PF09296">
    <property type="entry name" value="NUDIX-like"/>
    <property type="match status" value="1"/>
</dbReference>
<dbReference type="InterPro" id="IPR020084">
    <property type="entry name" value="NUDIX_hydrolase_CS"/>
</dbReference>
<organism evidence="8 9">
    <name type="scientific">Plantactinospora sonchi</name>
    <dbReference type="NCBI Taxonomy" id="1544735"/>
    <lineage>
        <taxon>Bacteria</taxon>
        <taxon>Bacillati</taxon>
        <taxon>Actinomycetota</taxon>
        <taxon>Actinomycetes</taxon>
        <taxon>Micromonosporales</taxon>
        <taxon>Micromonosporaceae</taxon>
        <taxon>Plantactinospora</taxon>
    </lineage>
</organism>
<dbReference type="InterPro" id="IPR000086">
    <property type="entry name" value="NUDIX_hydrolase_dom"/>
</dbReference>
<dbReference type="InterPro" id="IPR015376">
    <property type="entry name" value="Znr_NADH_PPase"/>
</dbReference>
<dbReference type="CDD" id="cd03429">
    <property type="entry name" value="NUDIX_NADH_pyrophosphatase_Nudt13"/>
    <property type="match status" value="1"/>
</dbReference>
<keyword evidence="4 8" id="KW-0378">Hydrolase</keyword>
<reference evidence="8 9" key="1">
    <citation type="submission" date="2024-01" db="EMBL/GenBank/DDBJ databases">
        <title>Genome insights into Plantactinospora sonchi sp. nov.</title>
        <authorList>
            <person name="Wang L."/>
        </authorList>
    </citation>
    <scope>NUCLEOTIDE SEQUENCE [LARGE SCALE GENOMIC DNA]</scope>
    <source>
        <strain evidence="8 9">NEAU-QY2</strain>
    </source>
</reference>
<dbReference type="Gene3D" id="3.90.79.20">
    <property type="match status" value="1"/>
</dbReference>
<dbReference type="Pfam" id="PF00293">
    <property type="entry name" value="NUDIX"/>
    <property type="match status" value="1"/>
</dbReference>
<evidence type="ECO:0000256" key="2">
    <source>
        <dbReference type="ARBA" id="ARBA00012381"/>
    </source>
</evidence>
<dbReference type="PANTHER" id="PTHR42904:SF8">
    <property type="entry name" value="NAD(+) DIPHOSPHATASE"/>
    <property type="match status" value="1"/>
</dbReference>
<accession>A0ABU7RWD7</accession>
<dbReference type="PROSITE" id="PS51462">
    <property type="entry name" value="NUDIX"/>
    <property type="match status" value="1"/>
</dbReference>
<dbReference type="InterPro" id="IPR050241">
    <property type="entry name" value="NAD-cap_RNA_hydrolase_NudC"/>
</dbReference>
<dbReference type="RefSeq" id="WP_331215951.1">
    <property type="nucleotide sequence ID" value="NZ_JAZGQK010000017.1"/>
</dbReference>
<dbReference type="Proteomes" id="UP001332243">
    <property type="component" value="Unassembled WGS sequence"/>
</dbReference>
<dbReference type="Gene3D" id="3.90.79.10">
    <property type="entry name" value="Nucleoside Triphosphate Pyrophosphohydrolase"/>
    <property type="match status" value="1"/>
</dbReference>
<keyword evidence="5" id="KW-0460">Magnesium</keyword>
<name>A0ABU7RWD7_9ACTN</name>
<protein>
    <recommendedName>
        <fullName evidence="2">NAD(+) diphosphatase</fullName>
        <ecNumber evidence="2">3.6.1.22</ecNumber>
    </recommendedName>
</protein>
<keyword evidence="6" id="KW-0520">NAD</keyword>
<proteinExistence type="predicted"/>
<dbReference type="InterPro" id="IPR015375">
    <property type="entry name" value="NADH_PPase-like_N"/>
</dbReference>
<dbReference type="InterPro" id="IPR015797">
    <property type="entry name" value="NUDIX_hydrolase-like_dom_sf"/>
</dbReference>
<dbReference type="PROSITE" id="PS00893">
    <property type="entry name" value="NUDIX_BOX"/>
    <property type="match status" value="1"/>
</dbReference>
<dbReference type="PANTHER" id="PTHR42904">
    <property type="entry name" value="NUDIX HYDROLASE, NUDC SUBFAMILY"/>
    <property type="match status" value="1"/>
</dbReference>
<feature type="domain" description="Nudix hydrolase" evidence="7">
    <location>
        <begin position="174"/>
        <end position="309"/>
    </location>
</feature>
<evidence type="ECO:0000256" key="1">
    <source>
        <dbReference type="ARBA" id="ARBA00001946"/>
    </source>
</evidence>
<evidence type="ECO:0000313" key="8">
    <source>
        <dbReference type="EMBL" id="MEE6260833.1"/>
    </source>
</evidence>
<evidence type="ECO:0000313" key="9">
    <source>
        <dbReference type="Proteomes" id="UP001332243"/>
    </source>
</evidence>
<dbReference type="SUPFAM" id="SSF55811">
    <property type="entry name" value="Nudix"/>
    <property type="match status" value="1"/>
</dbReference>
<dbReference type="InterPro" id="IPR049734">
    <property type="entry name" value="NudC-like_C"/>
</dbReference>
<dbReference type="Pfam" id="PF09297">
    <property type="entry name" value="Zn_ribbon_NUD"/>
    <property type="match status" value="1"/>
</dbReference>
<dbReference type="EC" id="3.6.1.22" evidence="2"/>
<keyword evidence="9" id="KW-1185">Reference proteome</keyword>
<evidence type="ECO:0000256" key="6">
    <source>
        <dbReference type="ARBA" id="ARBA00023027"/>
    </source>
</evidence>
<evidence type="ECO:0000256" key="4">
    <source>
        <dbReference type="ARBA" id="ARBA00022801"/>
    </source>
</evidence>